<feature type="compositionally biased region" description="Low complexity" evidence="1">
    <location>
        <begin position="91"/>
        <end position="102"/>
    </location>
</feature>
<accession>A0ABV0ZFH3</accession>
<name>A0ABV0ZFH3_9TELE</name>
<sequence length="125" mass="13724">MRSTRSADSPGSWAYEFPGDTKYGLPLSIFGNIRHAGDFINSGILIEVLTEDKLRLRAGTKHLMLFIYRGEKQTPENKRKQPPSSIGFLRASPDSAAASAPPERLSAGLRSGYRPAAGPELHSRR</sequence>
<organism evidence="2 3">
    <name type="scientific">Ameca splendens</name>
    <dbReference type="NCBI Taxonomy" id="208324"/>
    <lineage>
        <taxon>Eukaryota</taxon>
        <taxon>Metazoa</taxon>
        <taxon>Chordata</taxon>
        <taxon>Craniata</taxon>
        <taxon>Vertebrata</taxon>
        <taxon>Euteleostomi</taxon>
        <taxon>Actinopterygii</taxon>
        <taxon>Neopterygii</taxon>
        <taxon>Teleostei</taxon>
        <taxon>Neoteleostei</taxon>
        <taxon>Acanthomorphata</taxon>
        <taxon>Ovalentaria</taxon>
        <taxon>Atherinomorphae</taxon>
        <taxon>Cyprinodontiformes</taxon>
        <taxon>Goodeidae</taxon>
        <taxon>Ameca</taxon>
    </lineage>
</organism>
<feature type="region of interest" description="Disordered" evidence="1">
    <location>
        <begin position="70"/>
        <end position="125"/>
    </location>
</feature>
<evidence type="ECO:0000256" key="1">
    <source>
        <dbReference type="SAM" id="MobiDB-lite"/>
    </source>
</evidence>
<evidence type="ECO:0000313" key="2">
    <source>
        <dbReference type="EMBL" id="MEQ2304988.1"/>
    </source>
</evidence>
<dbReference type="EMBL" id="JAHRIP010060773">
    <property type="protein sequence ID" value="MEQ2304988.1"/>
    <property type="molecule type" value="Genomic_DNA"/>
</dbReference>
<gene>
    <name evidence="2" type="ORF">AMECASPLE_032882</name>
</gene>
<keyword evidence="3" id="KW-1185">Reference proteome</keyword>
<dbReference type="Proteomes" id="UP001469553">
    <property type="component" value="Unassembled WGS sequence"/>
</dbReference>
<comment type="caution">
    <text evidence="2">The sequence shown here is derived from an EMBL/GenBank/DDBJ whole genome shotgun (WGS) entry which is preliminary data.</text>
</comment>
<evidence type="ECO:0000313" key="3">
    <source>
        <dbReference type="Proteomes" id="UP001469553"/>
    </source>
</evidence>
<proteinExistence type="predicted"/>
<reference evidence="2 3" key="1">
    <citation type="submission" date="2021-06" db="EMBL/GenBank/DDBJ databases">
        <authorList>
            <person name="Palmer J.M."/>
        </authorList>
    </citation>
    <scope>NUCLEOTIDE SEQUENCE [LARGE SCALE GENOMIC DNA]</scope>
    <source>
        <strain evidence="2 3">AS_MEX2019</strain>
        <tissue evidence="2">Muscle</tissue>
    </source>
</reference>
<feature type="compositionally biased region" description="Basic and acidic residues" evidence="1">
    <location>
        <begin position="70"/>
        <end position="79"/>
    </location>
</feature>
<protein>
    <submittedName>
        <fullName evidence="2">Uncharacterized protein</fullName>
    </submittedName>
</protein>